<sequence>MKAAKLHEKAANQRKNFLHHQSKELGITYDAVIIENLHMKGMSQALHFGQSVHDNSWGGTRFLEYKLKEQGKHLIKIDRWFPSMKTCACCDKEHEMPLSERVYQCSCGLVLKSCADSVLF</sequence>
<accession>A4IPU2</accession>
<dbReference type="eggNOG" id="COG0675">
    <property type="taxonomic scope" value="Bacteria"/>
</dbReference>
<feature type="domain" description="Cas12f1-like TNB" evidence="2">
    <location>
        <begin position="61"/>
        <end position="111"/>
    </location>
</feature>
<dbReference type="AlphaFoldDB" id="A4IPU2"/>
<dbReference type="KEGG" id="gtn:GTNG_1994"/>
<evidence type="ECO:0000256" key="1">
    <source>
        <dbReference type="ARBA" id="ARBA00023125"/>
    </source>
</evidence>
<dbReference type="InterPro" id="IPR010095">
    <property type="entry name" value="Cas12f1-like_TNB"/>
</dbReference>
<dbReference type="Proteomes" id="UP000001578">
    <property type="component" value="Chromosome"/>
</dbReference>
<reference evidence="3 4" key="1">
    <citation type="journal article" date="2007" name="Proc. Natl. Acad. Sci. U.S.A.">
        <title>Genome and proteome of long-chain alkane degrading Geobacillus thermodenitrificans NG80-2 isolated from a deep-subsurface oil reservoir.</title>
        <authorList>
            <person name="Feng L."/>
            <person name="Wang W."/>
            <person name="Cheng J."/>
            <person name="Ren Y."/>
            <person name="Zhao G."/>
            <person name="Gao C."/>
            <person name="Tang Y."/>
            <person name="Liu X."/>
            <person name="Han W."/>
            <person name="Peng X."/>
            <person name="Liu R."/>
            <person name="Wang L."/>
        </authorList>
    </citation>
    <scope>NUCLEOTIDE SEQUENCE [LARGE SCALE GENOMIC DNA]</scope>
    <source>
        <strain evidence="3 4">NG80-2</strain>
    </source>
</reference>
<keyword evidence="1" id="KW-0238">DNA-binding</keyword>
<organism evidence="3 4">
    <name type="scientific">Geobacillus thermodenitrificans (strain NG80-2)</name>
    <dbReference type="NCBI Taxonomy" id="420246"/>
    <lineage>
        <taxon>Bacteria</taxon>
        <taxon>Bacillati</taxon>
        <taxon>Bacillota</taxon>
        <taxon>Bacilli</taxon>
        <taxon>Bacillales</taxon>
        <taxon>Anoxybacillaceae</taxon>
        <taxon>Geobacillus</taxon>
    </lineage>
</organism>
<name>A4IPU2_GEOTN</name>
<evidence type="ECO:0000313" key="3">
    <source>
        <dbReference type="EMBL" id="ABO67346.1"/>
    </source>
</evidence>
<evidence type="ECO:0000313" key="4">
    <source>
        <dbReference type="Proteomes" id="UP000001578"/>
    </source>
</evidence>
<gene>
    <name evidence="3" type="ordered locus">GTNG_1994</name>
</gene>
<dbReference type="SMR" id="A4IPU2"/>
<dbReference type="Pfam" id="PF07282">
    <property type="entry name" value="Cas12f1-like_TNB"/>
    <property type="match status" value="1"/>
</dbReference>
<proteinExistence type="predicted"/>
<dbReference type="HOGENOM" id="CLU_032903_10_3_9"/>
<dbReference type="GO" id="GO:0003677">
    <property type="term" value="F:DNA binding"/>
    <property type="evidence" value="ECO:0007669"/>
    <property type="project" value="UniProtKB-KW"/>
</dbReference>
<dbReference type="EMBL" id="CP000557">
    <property type="protein sequence ID" value="ABO67346.1"/>
    <property type="molecule type" value="Genomic_DNA"/>
</dbReference>
<protein>
    <submittedName>
        <fullName evidence="3">Transposase, IS605 family</fullName>
    </submittedName>
</protein>
<evidence type="ECO:0000259" key="2">
    <source>
        <dbReference type="Pfam" id="PF07282"/>
    </source>
</evidence>